<feature type="compositionally biased region" description="Low complexity" evidence="1">
    <location>
        <begin position="65"/>
        <end position="76"/>
    </location>
</feature>
<sequence length="246" mass="25623">MSQQSPPGEDELRNLYTEVWASYLEEDVSQRPQRSNTVSTAGDMESIYGAYGDDEDRTKLAGRVSSVGSNSTSISSQQRAPESANSPTTPTARKGLRPLPPTPGMGPSPSPSASRMPEPQPYSSAAVDYYRELPPAPGAAANGSRKSNGSPVSPGSAYPHAPQVSIDSPPYMMPVPGTGTPYYTPVGLGDGTYSADPGLTRQRSTRPAGASAPYNGAYDGVAQDASSGYPTSTSQTSANAYSPEGY</sequence>
<feature type="compositionally biased region" description="Low complexity" evidence="1">
    <location>
        <begin position="174"/>
        <end position="187"/>
    </location>
</feature>
<gene>
    <name evidence="2" type="ORF">FIBSPDRAFT_264387</name>
</gene>
<dbReference type="AlphaFoldDB" id="A0A165XAB2"/>
<accession>A0A165XAB2</accession>
<evidence type="ECO:0000256" key="1">
    <source>
        <dbReference type="SAM" id="MobiDB-lite"/>
    </source>
</evidence>
<feature type="compositionally biased region" description="Polar residues" evidence="1">
    <location>
        <begin position="30"/>
        <end position="40"/>
    </location>
</feature>
<feature type="compositionally biased region" description="Polar residues" evidence="1">
    <location>
        <begin position="144"/>
        <end position="153"/>
    </location>
</feature>
<feature type="compositionally biased region" description="Polar residues" evidence="1">
    <location>
        <begin position="77"/>
        <end position="91"/>
    </location>
</feature>
<dbReference type="EMBL" id="KV417723">
    <property type="protein sequence ID" value="KZP08356.1"/>
    <property type="molecule type" value="Genomic_DNA"/>
</dbReference>
<evidence type="ECO:0000313" key="2">
    <source>
        <dbReference type="EMBL" id="KZP08356.1"/>
    </source>
</evidence>
<reference evidence="2" key="1">
    <citation type="journal article" date="2016" name="Mol. Biol. Evol.">
        <title>Comparative Genomics of Early-Diverging Mushroom-Forming Fungi Provides Insights into the Origins of Lignocellulose Decay Capabilities.</title>
        <authorList>
            <person name="Nagy L.G."/>
            <person name="Riley R."/>
            <person name="Tritt A."/>
            <person name="Adam C."/>
            <person name="Daum C."/>
            <person name="Floudas D."/>
            <person name="Sun H."/>
            <person name="Yadav J.S."/>
            <person name="Pangilinan J."/>
            <person name="Larsson K.H."/>
            <person name="Matsuura K."/>
            <person name="Barry K."/>
            <person name="Labutti K."/>
            <person name="Kuo R."/>
            <person name="Ohm R.A."/>
            <person name="Bhattacharya S.S."/>
            <person name="Shirouzu T."/>
            <person name="Yoshinaga Y."/>
            <person name="Martin F.M."/>
            <person name="Grigoriev I.V."/>
            <person name="Hibbett D.S."/>
        </authorList>
    </citation>
    <scope>NUCLEOTIDE SEQUENCE [LARGE SCALE GENOMIC DNA]</scope>
    <source>
        <strain evidence="2">CBS 109695</strain>
    </source>
</reference>
<feature type="compositionally biased region" description="Pro residues" evidence="1">
    <location>
        <begin position="98"/>
        <end position="110"/>
    </location>
</feature>
<feature type="region of interest" description="Disordered" evidence="1">
    <location>
        <begin position="26"/>
        <end position="246"/>
    </location>
</feature>
<organism evidence="2">
    <name type="scientific">Athelia psychrophila</name>
    <dbReference type="NCBI Taxonomy" id="1759441"/>
    <lineage>
        <taxon>Eukaryota</taxon>
        <taxon>Fungi</taxon>
        <taxon>Dikarya</taxon>
        <taxon>Basidiomycota</taxon>
        <taxon>Agaricomycotina</taxon>
        <taxon>Agaricomycetes</taxon>
        <taxon>Agaricomycetidae</taxon>
        <taxon>Atheliales</taxon>
        <taxon>Atheliaceae</taxon>
        <taxon>Athelia</taxon>
    </lineage>
</organism>
<name>A0A165XAB2_9AGAM</name>
<feature type="compositionally biased region" description="Polar residues" evidence="1">
    <location>
        <begin position="224"/>
        <end position="240"/>
    </location>
</feature>
<proteinExistence type="predicted"/>
<protein>
    <submittedName>
        <fullName evidence="2">Uncharacterized protein</fullName>
    </submittedName>
</protein>